<dbReference type="Pfam" id="PF20109">
    <property type="entry name" value="Trans_reg_dom"/>
    <property type="match status" value="1"/>
</dbReference>
<organism evidence="2">
    <name type="scientific">mine drainage metagenome</name>
    <dbReference type="NCBI Taxonomy" id="410659"/>
    <lineage>
        <taxon>unclassified sequences</taxon>
        <taxon>metagenomes</taxon>
        <taxon>ecological metagenomes</taxon>
    </lineage>
</organism>
<dbReference type="InterPro" id="IPR045465">
    <property type="entry name" value="Trans_reg_dom"/>
</dbReference>
<evidence type="ECO:0000259" key="1">
    <source>
        <dbReference type="Pfam" id="PF20109"/>
    </source>
</evidence>
<sequence length="69" mass="7997">MPTPFWRSETTQDQLNRLDRPGFAVEFLRRNPNYRNDCLQTQQLIAQGELDAQAAEAALARRWGLCFCP</sequence>
<proteinExistence type="predicted"/>
<dbReference type="AlphaFoldDB" id="A0A1J5RCS6"/>
<dbReference type="EMBL" id="MLJW01000204">
    <property type="protein sequence ID" value="OIQ93585.1"/>
    <property type="molecule type" value="Genomic_DNA"/>
</dbReference>
<evidence type="ECO:0000313" key="2">
    <source>
        <dbReference type="EMBL" id="OIQ93585.1"/>
    </source>
</evidence>
<gene>
    <name evidence="2" type="ORF">GALL_244330</name>
</gene>
<protein>
    <recommendedName>
        <fullName evidence="1">Transcriptional regulator-like domain-containing protein</fullName>
    </recommendedName>
</protein>
<feature type="domain" description="Transcriptional regulator-like" evidence="1">
    <location>
        <begin position="6"/>
        <end position="67"/>
    </location>
</feature>
<name>A0A1J5RCS6_9ZZZZ</name>
<comment type="caution">
    <text evidence="2">The sequence shown here is derived from an EMBL/GenBank/DDBJ whole genome shotgun (WGS) entry which is preliminary data.</text>
</comment>
<reference evidence="2" key="1">
    <citation type="submission" date="2016-10" db="EMBL/GenBank/DDBJ databases">
        <title>Sequence of Gallionella enrichment culture.</title>
        <authorList>
            <person name="Poehlein A."/>
            <person name="Muehling M."/>
            <person name="Daniel R."/>
        </authorList>
    </citation>
    <scope>NUCLEOTIDE SEQUENCE</scope>
</reference>
<accession>A0A1J5RCS6</accession>